<evidence type="ECO:0000313" key="12">
    <source>
        <dbReference type="Proteomes" id="UP000292262"/>
    </source>
</evidence>
<dbReference type="Gene3D" id="1.10.287.130">
    <property type="match status" value="1"/>
</dbReference>
<feature type="repeat" description="TPR" evidence="7">
    <location>
        <begin position="362"/>
        <end position="395"/>
    </location>
</feature>
<keyword evidence="8" id="KW-0175">Coiled coil</keyword>
<keyword evidence="4" id="KW-0963">Cytoplasm</keyword>
<dbReference type="EMBL" id="SGXE01000005">
    <property type="protein sequence ID" value="RZS91979.1"/>
    <property type="molecule type" value="Genomic_DNA"/>
</dbReference>
<dbReference type="InterPro" id="IPR011990">
    <property type="entry name" value="TPR-like_helical_dom_sf"/>
</dbReference>
<dbReference type="Gene3D" id="3.30.565.10">
    <property type="entry name" value="Histidine kinase-like ATPase, C-terminal domain"/>
    <property type="match status" value="1"/>
</dbReference>
<dbReference type="InterPro" id="IPR019734">
    <property type="entry name" value="TPR_rpt"/>
</dbReference>
<dbReference type="OrthoDB" id="9767435at2"/>
<dbReference type="InterPro" id="IPR005467">
    <property type="entry name" value="His_kinase_dom"/>
</dbReference>
<dbReference type="InterPro" id="IPR036890">
    <property type="entry name" value="HATPase_C_sf"/>
</dbReference>
<dbReference type="RefSeq" id="WP_130287608.1">
    <property type="nucleotide sequence ID" value="NZ_SGXE01000005.1"/>
</dbReference>
<dbReference type="SMART" id="SM00028">
    <property type="entry name" value="TPR"/>
    <property type="match status" value="8"/>
</dbReference>
<dbReference type="InterPro" id="IPR003594">
    <property type="entry name" value="HATPase_dom"/>
</dbReference>
<dbReference type="GO" id="GO:0005092">
    <property type="term" value="F:GDP-dissociation inhibitor activity"/>
    <property type="evidence" value="ECO:0007669"/>
    <property type="project" value="TreeGrafter"/>
</dbReference>
<evidence type="ECO:0000256" key="8">
    <source>
        <dbReference type="SAM" id="Coils"/>
    </source>
</evidence>
<dbReference type="SUPFAM" id="SSF55874">
    <property type="entry name" value="ATPase domain of HSP90 chaperone/DNA topoisomerase II/histidine kinase"/>
    <property type="match status" value="1"/>
</dbReference>
<dbReference type="PROSITE" id="PS50109">
    <property type="entry name" value="HIS_KIN"/>
    <property type="match status" value="1"/>
</dbReference>
<dbReference type="SUPFAM" id="SSF47384">
    <property type="entry name" value="Homodimeric domain of signal transducing histidine kinase"/>
    <property type="match status" value="1"/>
</dbReference>
<keyword evidence="12" id="KW-1185">Reference proteome</keyword>
<keyword evidence="9" id="KW-0812">Transmembrane</keyword>
<organism evidence="11 12">
    <name type="scientific">Aquimarina brevivitae</name>
    <dbReference type="NCBI Taxonomy" id="323412"/>
    <lineage>
        <taxon>Bacteria</taxon>
        <taxon>Pseudomonadati</taxon>
        <taxon>Bacteroidota</taxon>
        <taxon>Flavobacteriia</taxon>
        <taxon>Flavobacteriales</taxon>
        <taxon>Flavobacteriaceae</taxon>
        <taxon>Aquimarina</taxon>
    </lineage>
</organism>
<dbReference type="Gene3D" id="3.30.450.20">
    <property type="entry name" value="PAS domain"/>
    <property type="match status" value="1"/>
</dbReference>
<feature type="coiled-coil region" evidence="8">
    <location>
        <begin position="658"/>
        <end position="717"/>
    </location>
</feature>
<keyword evidence="9" id="KW-1133">Transmembrane helix</keyword>
<comment type="caution">
    <text evidence="11">The sequence shown here is derived from an EMBL/GenBank/DDBJ whole genome shotgun (WGS) entry which is preliminary data.</text>
</comment>
<comment type="catalytic activity">
    <reaction evidence="1">
        <text>ATP + protein L-histidine = ADP + protein N-phospho-L-histidine.</text>
        <dbReference type="EC" id="2.7.13.3"/>
    </reaction>
</comment>
<evidence type="ECO:0000256" key="2">
    <source>
        <dbReference type="ARBA" id="ARBA00004496"/>
    </source>
</evidence>
<keyword evidence="6" id="KW-0677">Repeat</keyword>
<dbReference type="Proteomes" id="UP000292262">
    <property type="component" value="Unassembled WGS sequence"/>
</dbReference>
<dbReference type="SMART" id="SM00388">
    <property type="entry name" value="HisKA"/>
    <property type="match status" value="1"/>
</dbReference>
<reference evidence="11 12" key="1">
    <citation type="submission" date="2019-02" db="EMBL/GenBank/DDBJ databases">
        <title>Genomic Encyclopedia of Type Strains, Phase IV (KMG-IV): sequencing the most valuable type-strain genomes for metagenomic binning, comparative biology and taxonomic classification.</title>
        <authorList>
            <person name="Goeker M."/>
        </authorList>
    </citation>
    <scope>NUCLEOTIDE SEQUENCE [LARGE SCALE GENOMIC DNA]</scope>
    <source>
        <strain evidence="11 12">DSM 17196</strain>
    </source>
</reference>
<protein>
    <recommendedName>
        <fullName evidence="3">histidine kinase</fullName>
        <ecNumber evidence="3">2.7.13.3</ecNumber>
    </recommendedName>
</protein>
<dbReference type="PRINTS" id="PR00344">
    <property type="entry name" value="BCTRLSENSOR"/>
</dbReference>
<evidence type="ECO:0000256" key="6">
    <source>
        <dbReference type="ARBA" id="ARBA00022737"/>
    </source>
</evidence>
<keyword evidence="9" id="KW-0472">Membrane</keyword>
<dbReference type="InterPro" id="IPR035965">
    <property type="entry name" value="PAS-like_dom_sf"/>
</dbReference>
<dbReference type="InterPro" id="IPR013767">
    <property type="entry name" value="PAS_fold"/>
</dbReference>
<evidence type="ECO:0000256" key="7">
    <source>
        <dbReference type="PROSITE-ProRule" id="PRU00339"/>
    </source>
</evidence>
<evidence type="ECO:0000256" key="9">
    <source>
        <dbReference type="SAM" id="Phobius"/>
    </source>
</evidence>
<feature type="repeat" description="TPR" evidence="7">
    <location>
        <begin position="242"/>
        <end position="275"/>
    </location>
</feature>
<feature type="repeat" description="TPR" evidence="7">
    <location>
        <begin position="202"/>
        <end position="235"/>
    </location>
</feature>
<dbReference type="SMART" id="SM00387">
    <property type="entry name" value="HATPase_c"/>
    <property type="match status" value="1"/>
</dbReference>
<feature type="transmembrane region" description="Helical" evidence="9">
    <location>
        <begin position="487"/>
        <end position="507"/>
    </location>
</feature>
<evidence type="ECO:0000259" key="10">
    <source>
        <dbReference type="PROSITE" id="PS50109"/>
    </source>
</evidence>
<dbReference type="NCBIfam" id="TIGR00229">
    <property type="entry name" value="sensory_box"/>
    <property type="match status" value="1"/>
</dbReference>
<feature type="repeat" description="TPR" evidence="7">
    <location>
        <begin position="282"/>
        <end position="315"/>
    </location>
</feature>
<dbReference type="PROSITE" id="PS50293">
    <property type="entry name" value="TPR_REGION"/>
    <property type="match status" value="2"/>
</dbReference>
<feature type="repeat" description="TPR" evidence="7">
    <location>
        <begin position="162"/>
        <end position="195"/>
    </location>
</feature>
<dbReference type="GO" id="GO:0000155">
    <property type="term" value="F:phosphorelay sensor kinase activity"/>
    <property type="evidence" value="ECO:0007669"/>
    <property type="project" value="InterPro"/>
</dbReference>
<dbReference type="EC" id="2.7.13.3" evidence="3"/>
<dbReference type="SUPFAM" id="SSF55785">
    <property type="entry name" value="PYP-like sensor domain (PAS domain)"/>
    <property type="match status" value="1"/>
</dbReference>
<dbReference type="InterPro" id="IPR004358">
    <property type="entry name" value="Sig_transdc_His_kin-like_C"/>
</dbReference>
<dbReference type="Pfam" id="PF00989">
    <property type="entry name" value="PAS"/>
    <property type="match status" value="1"/>
</dbReference>
<feature type="repeat" description="TPR" evidence="7">
    <location>
        <begin position="122"/>
        <end position="155"/>
    </location>
</feature>
<evidence type="ECO:0000256" key="4">
    <source>
        <dbReference type="ARBA" id="ARBA00022490"/>
    </source>
</evidence>
<evidence type="ECO:0000313" key="11">
    <source>
        <dbReference type="EMBL" id="RZS91979.1"/>
    </source>
</evidence>
<evidence type="ECO:0000256" key="5">
    <source>
        <dbReference type="ARBA" id="ARBA00022553"/>
    </source>
</evidence>
<dbReference type="AlphaFoldDB" id="A0A4V2F589"/>
<dbReference type="Pfam" id="PF13374">
    <property type="entry name" value="TPR_10"/>
    <property type="match status" value="1"/>
</dbReference>
<evidence type="ECO:0000256" key="1">
    <source>
        <dbReference type="ARBA" id="ARBA00000085"/>
    </source>
</evidence>
<accession>A0A4V2F589</accession>
<dbReference type="CDD" id="cd00082">
    <property type="entry name" value="HisKA"/>
    <property type="match status" value="1"/>
</dbReference>
<dbReference type="Pfam" id="PF13424">
    <property type="entry name" value="TPR_12"/>
    <property type="match status" value="3"/>
</dbReference>
<dbReference type="InterPro" id="IPR036097">
    <property type="entry name" value="HisK_dim/P_sf"/>
</dbReference>
<dbReference type="Pfam" id="PF02518">
    <property type="entry name" value="HATPase_c"/>
    <property type="match status" value="1"/>
</dbReference>
<keyword evidence="7" id="KW-0802">TPR repeat</keyword>
<comment type="subcellular location">
    <subcellularLocation>
        <location evidence="2">Cytoplasm</location>
    </subcellularLocation>
</comment>
<dbReference type="InterPro" id="IPR052386">
    <property type="entry name" value="GPSM"/>
</dbReference>
<dbReference type="PANTHER" id="PTHR45954:SF1">
    <property type="entry name" value="LD33695P"/>
    <property type="match status" value="1"/>
</dbReference>
<dbReference type="PROSITE" id="PS50005">
    <property type="entry name" value="TPR"/>
    <property type="match status" value="7"/>
</dbReference>
<evidence type="ECO:0000256" key="3">
    <source>
        <dbReference type="ARBA" id="ARBA00012438"/>
    </source>
</evidence>
<dbReference type="SUPFAM" id="SSF48452">
    <property type="entry name" value="TPR-like"/>
    <property type="match status" value="2"/>
</dbReference>
<dbReference type="PANTHER" id="PTHR45954">
    <property type="entry name" value="LD33695P"/>
    <property type="match status" value="1"/>
</dbReference>
<dbReference type="InterPro" id="IPR000014">
    <property type="entry name" value="PAS"/>
</dbReference>
<sequence>MKNIITYLVIYFCNCLLSYGQVNIDSLKRIWYNPSRQDTIRLNAIDYMIKESYLYSQPDSAFYFAQQQYDFAKSKGLLGQMAEASNTQGISLMYQGKYDLANEYYLRSLQLHEKIENQTGIANTLNGIGNNFKDQGDFDKALRYYNKSLSIREQLNDKKGISASLNNIGVIYYKRGEYDKALDYHNRSLALKKEVGNKKGMAYSFINMGVNYFEQGNYVNAIDYYRRGLSLVEEIGDYRAMSSTLNNIALIYVNQGDYKNALEYHKQSLIIKEKMGDKKGIIASLNNIGLLYKELNNYKKAFDYLFRSLTLSKEIGEKEGTATALNNIGNVYHDQADYEKAKEYYEQSLAQMKEIGEKGKITKILKDIGENYNSLGDYSKAIMYSERALNQAQQITNIVETKEAAYALYQSYRAIGRPEKALKMLELYQANKDSIDSDKNQREVIRQEYKSAYEKKALADSLAFEKEKLIKDTSIQIRDAQLEKSKILQIALYGLLALTLIFLGFVYNRYRVTQQQKQIIAQQNEDIITAMEELKQSKTQYKALFASLPDALLVIDDDDKGLIKDCNEVAVHLLDKKSKKELLGQSYFGYTTKSENDTKNPFKIKNRNKKEEPTILTSSFETQILLNHRTLPVLVSMCTMKIQGQRQIFALLRDISEIKTYQQELETSKTDLENTLAKLQDTLNELKQSKAQLDEANKSLEEKVIARTRELEIANKKLIELDKSKSQFLKIISHEIRTPLNGIIGSLSLLKDSLLSEEAASLLDILDQSTRRLDDFSKKALDISLINVYQKDILNFEQVKVKELINEVVRKIDFEKNEKQVDFKTHFDTTVEAITVDSKYISKSLYHILHNAIKFSPEKGTIAVLVENDTSYLMIKIKDEGVGFAKDFTINDNVTFNNKNHIDDDPGLGLYLANQIINIHDGIMENGNNNKKGAFVKISLPLQYKESDFTS</sequence>
<dbReference type="Pfam" id="PF00512">
    <property type="entry name" value="HisKA"/>
    <property type="match status" value="1"/>
</dbReference>
<name>A0A4V2F589_9FLAO</name>
<gene>
    <name evidence="11" type="ORF">EV197_3087</name>
</gene>
<proteinExistence type="predicted"/>
<feature type="domain" description="Histidine kinase" evidence="10">
    <location>
        <begin position="731"/>
        <end position="944"/>
    </location>
</feature>
<keyword evidence="5" id="KW-0597">Phosphoprotein</keyword>
<dbReference type="GO" id="GO:0001965">
    <property type="term" value="F:G-protein alpha-subunit binding"/>
    <property type="evidence" value="ECO:0007669"/>
    <property type="project" value="TreeGrafter"/>
</dbReference>
<dbReference type="Gene3D" id="1.25.40.10">
    <property type="entry name" value="Tetratricopeptide repeat domain"/>
    <property type="match status" value="3"/>
</dbReference>
<feature type="repeat" description="TPR" evidence="7">
    <location>
        <begin position="322"/>
        <end position="355"/>
    </location>
</feature>
<dbReference type="GO" id="GO:0005938">
    <property type="term" value="C:cell cortex"/>
    <property type="evidence" value="ECO:0007669"/>
    <property type="project" value="TreeGrafter"/>
</dbReference>
<dbReference type="InterPro" id="IPR003661">
    <property type="entry name" value="HisK_dim/P_dom"/>
</dbReference>
<dbReference type="GO" id="GO:0006355">
    <property type="term" value="P:regulation of DNA-templated transcription"/>
    <property type="evidence" value="ECO:0007669"/>
    <property type="project" value="InterPro"/>
</dbReference>